<protein>
    <submittedName>
        <fullName evidence="1">Uncharacterized protein</fullName>
    </submittedName>
</protein>
<dbReference type="VEuPathDB" id="FungiDB:PHYBLDRAFT_164523"/>
<organism evidence="1 2">
    <name type="scientific">Phycomyces blakesleeanus (strain ATCC 8743b / DSM 1359 / FGSC 10004 / NBRC 33097 / NRRL 1555)</name>
    <dbReference type="NCBI Taxonomy" id="763407"/>
    <lineage>
        <taxon>Eukaryota</taxon>
        <taxon>Fungi</taxon>
        <taxon>Fungi incertae sedis</taxon>
        <taxon>Mucoromycota</taxon>
        <taxon>Mucoromycotina</taxon>
        <taxon>Mucoromycetes</taxon>
        <taxon>Mucorales</taxon>
        <taxon>Phycomycetaceae</taxon>
        <taxon>Phycomyces</taxon>
    </lineage>
</organism>
<dbReference type="Proteomes" id="UP000077315">
    <property type="component" value="Unassembled WGS sequence"/>
</dbReference>
<dbReference type="GeneID" id="28995928"/>
<name>A0A162URD2_PHYB8</name>
<proteinExistence type="predicted"/>
<dbReference type="InParanoid" id="A0A162URD2"/>
<gene>
    <name evidence="1" type="ORF">PHYBLDRAFT_164523</name>
</gene>
<evidence type="ECO:0000313" key="1">
    <source>
        <dbReference type="EMBL" id="OAD77622.1"/>
    </source>
</evidence>
<dbReference type="AlphaFoldDB" id="A0A162URD2"/>
<evidence type="ECO:0000313" key="2">
    <source>
        <dbReference type="Proteomes" id="UP000077315"/>
    </source>
</evidence>
<keyword evidence="2" id="KW-1185">Reference proteome</keyword>
<accession>A0A162URD2</accession>
<sequence>MIKKENLSNTKVNIPCSGTPRQNSLDFHPELGYCFGQAVTRVVWLIRFNQKKIKGYLTRFCGLKDPFLAFHFKVYSIGFKVVRRRISISKFTADLIDIKSLVCGNKPNKKKPTLKNRCFNEMDFAKEKFIKFPSICVYVYIIYYITQGLSKKNAFMTFQNYINVIGIYWDTLKSVNVVEQDSLIEAIILYQSYCWFCINSKRDYGFFEAISDNLILKILFSYMFLNAKEGLS</sequence>
<reference evidence="2" key="1">
    <citation type="submission" date="2015-06" db="EMBL/GenBank/DDBJ databases">
        <title>Expansion of signal transduction pathways in fungi by whole-genome duplication.</title>
        <authorList>
            <consortium name="DOE Joint Genome Institute"/>
            <person name="Corrochano L.M."/>
            <person name="Kuo A."/>
            <person name="Marcet-Houben M."/>
            <person name="Polaino S."/>
            <person name="Salamov A."/>
            <person name="Villalobos J.M."/>
            <person name="Alvarez M.I."/>
            <person name="Avalos J."/>
            <person name="Benito E.P."/>
            <person name="Benoit I."/>
            <person name="Burger G."/>
            <person name="Camino L.P."/>
            <person name="Canovas D."/>
            <person name="Cerda-Olmedo E."/>
            <person name="Cheng J.-F."/>
            <person name="Dominguez A."/>
            <person name="Elias M."/>
            <person name="Eslava A.P."/>
            <person name="Glaser F."/>
            <person name="Grimwood J."/>
            <person name="Gutierrez G."/>
            <person name="Heitman J."/>
            <person name="Henrissat B."/>
            <person name="Iturriaga E.A."/>
            <person name="Lang B.F."/>
            <person name="Lavin J.L."/>
            <person name="Lee S."/>
            <person name="Li W."/>
            <person name="Lindquist E."/>
            <person name="Lopez-Garcia S."/>
            <person name="Luque E.M."/>
            <person name="Marcos A.T."/>
            <person name="Martin J."/>
            <person name="McCluskey K."/>
            <person name="Medina H.R."/>
            <person name="Miralles-Duran A."/>
            <person name="Miyazaki A."/>
            <person name="Munoz-Torres E."/>
            <person name="Oguiza J.A."/>
            <person name="Ohm R."/>
            <person name="Olmedo M."/>
            <person name="Orejas M."/>
            <person name="Ortiz-Castellanos L."/>
            <person name="Pisabarro A.G."/>
            <person name="Rodriguez-Romero J."/>
            <person name="Ruiz-Herrera J."/>
            <person name="Ruiz-Vazquez R."/>
            <person name="Sanz C."/>
            <person name="Schackwitz W."/>
            <person name="Schmutz J."/>
            <person name="Shahriari M."/>
            <person name="Shelest E."/>
            <person name="Silva-Franco F."/>
            <person name="Soanes D."/>
            <person name="Syed K."/>
            <person name="Tagua V.G."/>
            <person name="Talbot N.J."/>
            <person name="Thon M."/>
            <person name="De vries R.P."/>
            <person name="Wiebenga A."/>
            <person name="Yadav J.S."/>
            <person name="Braun E.L."/>
            <person name="Baker S."/>
            <person name="Garre V."/>
            <person name="Horwitz B."/>
            <person name="Torres-Martinez S."/>
            <person name="Idnurm A."/>
            <person name="Herrera-Estrella A."/>
            <person name="Gabaldon T."/>
            <person name="Grigoriev I.V."/>
        </authorList>
    </citation>
    <scope>NUCLEOTIDE SEQUENCE [LARGE SCALE GENOMIC DNA]</scope>
    <source>
        <strain evidence="2">NRRL 1555(-)</strain>
    </source>
</reference>
<dbReference type="EMBL" id="KV440974">
    <property type="protein sequence ID" value="OAD77622.1"/>
    <property type="molecule type" value="Genomic_DNA"/>
</dbReference>
<dbReference type="RefSeq" id="XP_018295662.1">
    <property type="nucleotide sequence ID" value="XM_018435022.1"/>
</dbReference>